<comment type="similarity">
    <text evidence="1">Belongs to the ABC transporter superfamily.</text>
</comment>
<dbReference type="InterPro" id="IPR003439">
    <property type="entry name" value="ABC_transporter-like_ATP-bd"/>
</dbReference>
<protein>
    <submittedName>
        <fullName evidence="6">ABC transporter ATP-binding protein</fullName>
    </submittedName>
</protein>
<keyword evidence="7" id="KW-1185">Reference proteome</keyword>
<dbReference type="Pfam" id="PF00005">
    <property type="entry name" value="ABC_tran"/>
    <property type="match status" value="1"/>
</dbReference>
<dbReference type="Proteomes" id="UP000563523">
    <property type="component" value="Unassembled WGS sequence"/>
</dbReference>
<dbReference type="InterPro" id="IPR050763">
    <property type="entry name" value="ABC_transporter_ATP-binding"/>
</dbReference>
<feature type="domain" description="ABC transporter" evidence="5">
    <location>
        <begin position="1"/>
        <end position="222"/>
    </location>
</feature>
<evidence type="ECO:0000256" key="2">
    <source>
        <dbReference type="ARBA" id="ARBA00022448"/>
    </source>
</evidence>
<name>A0A850R1C4_9LACO</name>
<evidence type="ECO:0000256" key="4">
    <source>
        <dbReference type="ARBA" id="ARBA00022840"/>
    </source>
</evidence>
<sequence length="299" mass="34033">MWDAAIIEASLVKFSRREVLRSNWPNGAGKSTLINILTGNLAPTSGDFTWRAKDQSLSSKAIRQNLGVVFQDNRLDPLLTVQENLETRGKMYGLKSPEIEQRLQEIDQYLDLKATFDQRFGSLSGGQKRKCEIARALINHPQFLILDEPTTGLDPQTRLTMWQAISRLHQEQSLTLILVSHYLEEMTDCDEIVVLLQGQIDYTGSVQKFIQHYSQNELEIEVATTKARPLLKEQLAPVYPITWVTPTRFKVEAAMPTQMIAVLNLVESITEIIDFQVSHATLERSYLNLLHVRQEQGGR</sequence>
<evidence type="ECO:0000259" key="5">
    <source>
        <dbReference type="PROSITE" id="PS50893"/>
    </source>
</evidence>
<evidence type="ECO:0000256" key="1">
    <source>
        <dbReference type="ARBA" id="ARBA00005417"/>
    </source>
</evidence>
<dbReference type="PANTHER" id="PTHR42711:SF5">
    <property type="entry name" value="ABC TRANSPORTER ATP-BINDING PROTEIN NATA"/>
    <property type="match status" value="1"/>
</dbReference>
<keyword evidence="3" id="KW-0547">Nucleotide-binding</keyword>
<evidence type="ECO:0000256" key="3">
    <source>
        <dbReference type="ARBA" id="ARBA00022741"/>
    </source>
</evidence>
<evidence type="ECO:0000313" key="7">
    <source>
        <dbReference type="Proteomes" id="UP000563523"/>
    </source>
</evidence>
<dbReference type="Gene3D" id="3.40.50.300">
    <property type="entry name" value="P-loop containing nucleotide triphosphate hydrolases"/>
    <property type="match status" value="1"/>
</dbReference>
<proteinExistence type="inferred from homology"/>
<dbReference type="GO" id="GO:0005524">
    <property type="term" value="F:ATP binding"/>
    <property type="evidence" value="ECO:0007669"/>
    <property type="project" value="UniProtKB-KW"/>
</dbReference>
<dbReference type="SMART" id="SM00382">
    <property type="entry name" value="AAA"/>
    <property type="match status" value="1"/>
</dbReference>
<keyword evidence="4 6" id="KW-0067">ATP-binding</keyword>
<dbReference type="SUPFAM" id="SSF52540">
    <property type="entry name" value="P-loop containing nucleoside triphosphate hydrolases"/>
    <property type="match status" value="1"/>
</dbReference>
<dbReference type="EMBL" id="JABZEC010000005">
    <property type="protein sequence ID" value="NVY96723.1"/>
    <property type="molecule type" value="Genomic_DNA"/>
</dbReference>
<comment type="caution">
    <text evidence="6">The sequence shown here is derived from an EMBL/GenBank/DDBJ whole genome shotgun (WGS) entry which is preliminary data.</text>
</comment>
<gene>
    <name evidence="6" type="ORF">HU830_06075</name>
</gene>
<dbReference type="AlphaFoldDB" id="A0A850R1C4"/>
<dbReference type="PANTHER" id="PTHR42711">
    <property type="entry name" value="ABC TRANSPORTER ATP-BINDING PROTEIN"/>
    <property type="match status" value="1"/>
</dbReference>
<reference evidence="6 7" key="1">
    <citation type="submission" date="2020-06" db="EMBL/GenBank/DDBJ databases">
        <authorList>
            <person name="Kang J."/>
        </authorList>
    </citation>
    <scope>NUCLEOTIDE SEQUENCE [LARGE SCALE GENOMIC DNA]</scope>
    <source>
        <strain evidence="6 7">DCY120</strain>
    </source>
</reference>
<evidence type="ECO:0000313" key="6">
    <source>
        <dbReference type="EMBL" id="NVY96723.1"/>
    </source>
</evidence>
<dbReference type="InterPro" id="IPR003593">
    <property type="entry name" value="AAA+_ATPase"/>
</dbReference>
<keyword evidence="2" id="KW-0813">Transport</keyword>
<accession>A0A850R1C4</accession>
<dbReference type="GO" id="GO:0016887">
    <property type="term" value="F:ATP hydrolysis activity"/>
    <property type="evidence" value="ECO:0007669"/>
    <property type="project" value="InterPro"/>
</dbReference>
<dbReference type="InterPro" id="IPR027417">
    <property type="entry name" value="P-loop_NTPase"/>
</dbReference>
<organism evidence="6 7">
    <name type="scientific">Bombilactobacillus apium</name>
    <dbReference type="NCBI Taxonomy" id="2675299"/>
    <lineage>
        <taxon>Bacteria</taxon>
        <taxon>Bacillati</taxon>
        <taxon>Bacillota</taxon>
        <taxon>Bacilli</taxon>
        <taxon>Lactobacillales</taxon>
        <taxon>Lactobacillaceae</taxon>
        <taxon>Bombilactobacillus</taxon>
    </lineage>
</organism>
<dbReference type="PROSITE" id="PS50893">
    <property type="entry name" value="ABC_TRANSPORTER_2"/>
    <property type="match status" value="1"/>
</dbReference>